<evidence type="ECO:0000256" key="2">
    <source>
        <dbReference type="ARBA" id="ARBA00023015"/>
    </source>
</evidence>
<dbReference type="InterPro" id="IPR001623">
    <property type="entry name" value="DnaJ_domain"/>
</dbReference>
<dbReference type="Pfam" id="PF00226">
    <property type="entry name" value="DnaJ"/>
    <property type="match status" value="1"/>
</dbReference>
<keyword evidence="7" id="KW-0812">Transmembrane</keyword>
<sequence length="474" mass="54018">MTPSNPQIAVFHYLVIMSKNPQENLPLFASSSMDPQQPLSRALPTEKEQKKSKMIFIADPIRMVLPTSSSFSMTPHPFPPQQPENVGNNGKRKFSDHIDGDDNIDLVMRKWVKVLSLELALGQDHAFLDVGLTTKKQETPRDETRGIRWLRIFTTADYLKLYENPWKIKKTLETSGCNHLCRLMLSTKTVEKNILAFWDVETVKNVETPEGVRVKVWDYDSGTEHLLTFKKWASSRCFVFGNNWSRDFVRRRKLQQGDEIGLFWDASEKRFGFRVLDHQSRRCRPAQPPQPQQQQPQVQRPPVKLFGAGSVTKYDATMKQCQYKVLGLGGDCTAGEIRSAYHRLVLQRHPDKLAQFGISPAGFPSRPIKHFPSQPHRSKTGRTTNLASCIVATVFLLFLAAGIVVVYYFLLFKPKDPKIAVDVVQFPTFSVANGIVDFTFLQYVTVSNPNRDAFTHYDSSLQLAYSDAPHLDQQ</sequence>
<dbReference type="Proteomes" id="UP001187471">
    <property type="component" value="Unassembled WGS sequence"/>
</dbReference>
<evidence type="ECO:0000259" key="8">
    <source>
        <dbReference type="Pfam" id="PF00226"/>
    </source>
</evidence>
<dbReference type="InterPro" id="IPR036869">
    <property type="entry name" value="J_dom_sf"/>
</dbReference>
<keyword evidence="4" id="KW-0804">Transcription</keyword>
<protein>
    <recommendedName>
        <fullName evidence="8">J domain-containing protein</fullName>
    </recommendedName>
</protein>
<dbReference type="InterPro" id="IPR003340">
    <property type="entry name" value="B3_DNA-bd"/>
</dbReference>
<dbReference type="Gene3D" id="1.10.287.110">
    <property type="entry name" value="DnaJ domain"/>
    <property type="match status" value="1"/>
</dbReference>
<evidence type="ECO:0000256" key="4">
    <source>
        <dbReference type="ARBA" id="ARBA00023163"/>
    </source>
</evidence>
<feature type="region of interest" description="Disordered" evidence="6">
    <location>
        <begin position="281"/>
        <end position="301"/>
    </location>
</feature>
<keyword evidence="7" id="KW-1133">Transmembrane helix</keyword>
<keyword evidence="7" id="KW-0472">Membrane</keyword>
<keyword evidence="2" id="KW-0805">Transcription regulation</keyword>
<comment type="subcellular location">
    <subcellularLocation>
        <location evidence="1">Nucleus</location>
    </subcellularLocation>
</comment>
<dbReference type="EMBL" id="JAVXUO010000221">
    <property type="protein sequence ID" value="KAK2994254.1"/>
    <property type="molecule type" value="Genomic_DNA"/>
</dbReference>
<dbReference type="PANTHER" id="PTHR34269">
    <property type="entry name" value="TRANSCRIPTION FACTOR B3-DOMAIN FAMILY-RELATED"/>
    <property type="match status" value="1"/>
</dbReference>
<keyword evidence="3" id="KW-0238">DNA-binding</keyword>
<evidence type="ECO:0000256" key="3">
    <source>
        <dbReference type="ARBA" id="ARBA00023125"/>
    </source>
</evidence>
<feature type="compositionally biased region" description="Low complexity" evidence="6">
    <location>
        <begin position="292"/>
        <end position="301"/>
    </location>
</feature>
<reference evidence="9" key="1">
    <citation type="submission" date="2022-12" db="EMBL/GenBank/DDBJ databases">
        <title>Draft genome assemblies for two species of Escallonia (Escalloniales).</title>
        <authorList>
            <person name="Chanderbali A."/>
            <person name="Dervinis C."/>
            <person name="Anghel I."/>
            <person name="Soltis D."/>
            <person name="Soltis P."/>
            <person name="Zapata F."/>
        </authorList>
    </citation>
    <scope>NUCLEOTIDE SEQUENCE</scope>
    <source>
        <strain evidence="9">UCBG92.1500</strain>
        <tissue evidence="9">Leaf</tissue>
    </source>
</reference>
<feature type="transmembrane region" description="Helical" evidence="7">
    <location>
        <begin position="385"/>
        <end position="410"/>
    </location>
</feature>
<organism evidence="9 10">
    <name type="scientific">Escallonia rubra</name>
    <dbReference type="NCBI Taxonomy" id="112253"/>
    <lineage>
        <taxon>Eukaryota</taxon>
        <taxon>Viridiplantae</taxon>
        <taxon>Streptophyta</taxon>
        <taxon>Embryophyta</taxon>
        <taxon>Tracheophyta</taxon>
        <taxon>Spermatophyta</taxon>
        <taxon>Magnoliopsida</taxon>
        <taxon>eudicotyledons</taxon>
        <taxon>Gunneridae</taxon>
        <taxon>Pentapetalae</taxon>
        <taxon>asterids</taxon>
        <taxon>campanulids</taxon>
        <taxon>Escalloniales</taxon>
        <taxon>Escalloniaceae</taxon>
        <taxon>Escallonia</taxon>
    </lineage>
</organism>
<dbReference type="CDD" id="cd10017">
    <property type="entry name" value="B3_DNA"/>
    <property type="match status" value="1"/>
</dbReference>
<dbReference type="GO" id="GO:0005634">
    <property type="term" value="C:nucleus"/>
    <property type="evidence" value="ECO:0007669"/>
    <property type="project" value="UniProtKB-SubCell"/>
</dbReference>
<evidence type="ECO:0000256" key="6">
    <source>
        <dbReference type="SAM" id="MobiDB-lite"/>
    </source>
</evidence>
<dbReference type="SUPFAM" id="SSF101936">
    <property type="entry name" value="DNA-binding pseudobarrel domain"/>
    <property type="match status" value="1"/>
</dbReference>
<dbReference type="InterPro" id="IPR051442">
    <property type="entry name" value="B3_domain"/>
</dbReference>
<evidence type="ECO:0000256" key="7">
    <source>
        <dbReference type="SAM" id="Phobius"/>
    </source>
</evidence>
<dbReference type="InterPro" id="IPR015300">
    <property type="entry name" value="DNA-bd_pseudobarrel_sf"/>
</dbReference>
<name>A0AA88RYK3_9ASTE</name>
<evidence type="ECO:0000313" key="9">
    <source>
        <dbReference type="EMBL" id="KAK2994254.1"/>
    </source>
</evidence>
<evidence type="ECO:0000256" key="1">
    <source>
        <dbReference type="ARBA" id="ARBA00004123"/>
    </source>
</evidence>
<dbReference type="Gene3D" id="2.40.330.10">
    <property type="entry name" value="DNA-binding pseudobarrel domain"/>
    <property type="match status" value="1"/>
</dbReference>
<dbReference type="PANTHER" id="PTHR34269:SF11">
    <property type="entry name" value="B3 DOMAIN PROTEIN"/>
    <property type="match status" value="1"/>
</dbReference>
<keyword evidence="10" id="KW-1185">Reference proteome</keyword>
<dbReference type="CDD" id="cd06257">
    <property type="entry name" value="DnaJ"/>
    <property type="match status" value="1"/>
</dbReference>
<feature type="domain" description="J" evidence="8">
    <location>
        <begin position="323"/>
        <end position="353"/>
    </location>
</feature>
<proteinExistence type="predicted"/>
<evidence type="ECO:0000256" key="5">
    <source>
        <dbReference type="ARBA" id="ARBA00023242"/>
    </source>
</evidence>
<dbReference type="GO" id="GO:0003677">
    <property type="term" value="F:DNA binding"/>
    <property type="evidence" value="ECO:0007669"/>
    <property type="project" value="UniProtKB-KW"/>
</dbReference>
<comment type="caution">
    <text evidence="9">The sequence shown here is derived from an EMBL/GenBank/DDBJ whole genome shotgun (WGS) entry which is preliminary data.</text>
</comment>
<gene>
    <name evidence="9" type="ORF">RJ640_008171</name>
</gene>
<dbReference type="SUPFAM" id="SSF46565">
    <property type="entry name" value="Chaperone J-domain"/>
    <property type="match status" value="1"/>
</dbReference>
<keyword evidence="5" id="KW-0539">Nucleus</keyword>
<evidence type="ECO:0000313" key="10">
    <source>
        <dbReference type="Proteomes" id="UP001187471"/>
    </source>
</evidence>
<accession>A0AA88RYK3</accession>
<dbReference type="AlphaFoldDB" id="A0AA88RYK3"/>